<evidence type="ECO:0000256" key="1">
    <source>
        <dbReference type="ARBA" id="ARBA00004651"/>
    </source>
</evidence>
<keyword evidence="4 6" id="KW-1133">Transmembrane helix</keyword>
<comment type="caution">
    <text evidence="7">The sequence shown here is derived from an EMBL/GenBank/DDBJ whole genome shotgun (WGS) entry which is preliminary data.</text>
</comment>
<organism evidence="7 8">
    <name type="scientific">Candidatus Thiomargarita nelsonii</name>
    <dbReference type="NCBI Taxonomy" id="1003181"/>
    <lineage>
        <taxon>Bacteria</taxon>
        <taxon>Pseudomonadati</taxon>
        <taxon>Pseudomonadota</taxon>
        <taxon>Gammaproteobacteria</taxon>
        <taxon>Thiotrichales</taxon>
        <taxon>Thiotrichaceae</taxon>
        <taxon>Thiomargarita</taxon>
    </lineage>
</organism>
<dbReference type="InterPro" id="IPR002797">
    <property type="entry name" value="Polysacc_synth"/>
</dbReference>
<keyword evidence="8" id="KW-1185">Reference proteome</keyword>
<evidence type="ECO:0000256" key="6">
    <source>
        <dbReference type="SAM" id="Phobius"/>
    </source>
</evidence>
<reference evidence="7 8" key="1">
    <citation type="submission" date="2016-05" db="EMBL/GenBank/DDBJ databases">
        <title>Single-cell genome of chain-forming Candidatus Thiomargarita nelsonii and comparison to other large sulfur-oxidizing bacteria.</title>
        <authorList>
            <person name="Winkel M."/>
            <person name="Salman V."/>
            <person name="Woyke T."/>
            <person name="Schulz-Vogt H."/>
            <person name="Richter M."/>
            <person name="Flood B."/>
            <person name="Bailey J."/>
            <person name="Amann R."/>
            <person name="Mussmann M."/>
        </authorList>
    </citation>
    <scope>NUCLEOTIDE SEQUENCE [LARGE SCALE GENOMIC DNA]</scope>
    <source>
        <strain evidence="7 8">THI036</strain>
    </source>
</reference>
<comment type="subcellular location">
    <subcellularLocation>
        <location evidence="1">Cell membrane</location>
        <topology evidence="1">Multi-pass membrane protein</topology>
    </subcellularLocation>
</comment>
<feature type="transmembrane region" description="Helical" evidence="6">
    <location>
        <begin position="128"/>
        <end position="150"/>
    </location>
</feature>
<dbReference type="EMBL" id="LUTY01001332">
    <property type="protein sequence ID" value="OAD21865.1"/>
    <property type="molecule type" value="Genomic_DNA"/>
</dbReference>
<sequence length="168" mass="18620">MSQVKLNIIANFTGKAWTALMSLAFIPLYIKFLGIEAYGLIGFFATLQALFGLLDLGLSSTLNRELARYSAQQGQEQKMRDLVRTLETIYWGMAILISVTVISIAPFIAEYWIKAENLSVETVQQSVVLLSIAIAFQWPLSFYSGGLMGLQRQALYNVLNSGLATLRG</sequence>
<evidence type="ECO:0000256" key="2">
    <source>
        <dbReference type="ARBA" id="ARBA00022475"/>
    </source>
</evidence>
<dbReference type="PANTHER" id="PTHR30250">
    <property type="entry name" value="PST FAMILY PREDICTED COLANIC ACID TRANSPORTER"/>
    <property type="match status" value="1"/>
</dbReference>
<evidence type="ECO:0000256" key="5">
    <source>
        <dbReference type="ARBA" id="ARBA00023136"/>
    </source>
</evidence>
<dbReference type="PANTHER" id="PTHR30250:SF26">
    <property type="entry name" value="PSMA PROTEIN"/>
    <property type="match status" value="1"/>
</dbReference>
<feature type="transmembrane region" description="Helical" evidence="6">
    <location>
        <begin position="88"/>
        <end position="108"/>
    </location>
</feature>
<evidence type="ECO:0000313" key="7">
    <source>
        <dbReference type="EMBL" id="OAD21865.1"/>
    </source>
</evidence>
<dbReference type="Pfam" id="PF01943">
    <property type="entry name" value="Polysacc_synt"/>
    <property type="match status" value="1"/>
</dbReference>
<feature type="transmembrane region" description="Helical" evidence="6">
    <location>
        <begin position="38"/>
        <end position="58"/>
    </location>
</feature>
<proteinExistence type="predicted"/>
<protein>
    <submittedName>
        <fullName evidence="7">Polysaccharide biosynthesis protein</fullName>
    </submittedName>
</protein>
<keyword evidence="5 6" id="KW-0472">Membrane</keyword>
<dbReference type="AlphaFoldDB" id="A0A0A6RJ70"/>
<keyword evidence="3 6" id="KW-0812">Transmembrane</keyword>
<gene>
    <name evidence="7" type="ORF">THIOM_002352</name>
</gene>
<dbReference type="GO" id="GO:0005886">
    <property type="term" value="C:plasma membrane"/>
    <property type="evidence" value="ECO:0007669"/>
    <property type="project" value="UniProtKB-SubCell"/>
</dbReference>
<accession>A0A0A6RJ70</accession>
<evidence type="ECO:0000256" key="4">
    <source>
        <dbReference type="ARBA" id="ARBA00022989"/>
    </source>
</evidence>
<dbReference type="InterPro" id="IPR050833">
    <property type="entry name" value="Poly_Biosynth_Transport"/>
</dbReference>
<feature type="non-terminal residue" evidence="7">
    <location>
        <position position="168"/>
    </location>
</feature>
<evidence type="ECO:0000313" key="8">
    <source>
        <dbReference type="Proteomes" id="UP000076962"/>
    </source>
</evidence>
<feature type="transmembrane region" description="Helical" evidence="6">
    <location>
        <begin position="12"/>
        <end position="32"/>
    </location>
</feature>
<evidence type="ECO:0000256" key="3">
    <source>
        <dbReference type="ARBA" id="ARBA00022692"/>
    </source>
</evidence>
<keyword evidence="2" id="KW-1003">Cell membrane</keyword>
<name>A0A0A6RJ70_9GAMM</name>
<dbReference type="Proteomes" id="UP000076962">
    <property type="component" value="Unassembled WGS sequence"/>
</dbReference>